<dbReference type="InterPro" id="IPR036249">
    <property type="entry name" value="Thioredoxin-like_sf"/>
</dbReference>
<protein>
    <submittedName>
        <fullName evidence="3">Thiol-disulfide oxidoreductase</fullName>
    </submittedName>
</protein>
<feature type="domain" description="Thioredoxin" evidence="2">
    <location>
        <begin position="9"/>
        <end position="163"/>
    </location>
</feature>
<evidence type="ECO:0000313" key="3">
    <source>
        <dbReference type="EMBL" id="AOS95802.1"/>
    </source>
</evidence>
<dbReference type="InterPro" id="IPR000866">
    <property type="entry name" value="AhpC/TSA"/>
</dbReference>
<gene>
    <name evidence="3" type="ORF">AUP74_00330</name>
</gene>
<dbReference type="EMBL" id="CP014143">
    <property type="protein sequence ID" value="AOS95802.1"/>
    <property type="molecule type" value="Genomic_DNA"/>
</dbReference>
<dbReference type="InterPro" id="IPR047262">
    <property type="entry name" value="PRX-like1"/>
</dbReference>
<organism evidence="3 4">
    <name type="scientific">Microbulbifer aggregans</name>
    <dbReference type="NCBI Taxonomy" id="1769779"/>
    <lineage>
        <taxon>Bacteria</taxon>
        <taxon>Pseudomonadati</taxon>
        <taxon>Pseudomonadota</taxon>
        <taxon>Gammaproteobacteria</taxon>
        <taxon>Cellvibrionales</taxon>
        <taxon>Microbulbiferaceae</taxon>
        <taxon>Microbulbifer</taxon>
    </lineage>
</organism>
<dbReference type="RefSeq" id="WP_069946028.1">
    <property type="nucleotide sequence ID" value="NZ_CP014143.1"/>
</dbReference>
<feature type="compositionally biased region" description="Polar residues" evidence="1">
    <location>
        <begin position="1"/>
        <end position="10"/>
    </location>
</feature>
<dbReference type="OrthoDB" id="9809746at2"/>
<name>A0A1C9W3S5_9GAMM</name>
<dbReference type="GO" id="GO:0016491">
    <property type="term" value="F:oxidoreductase activity"/>
    <property type="evidence" value="ECO:0007669"/>
    <property type="project" value="InterPro"/>
</dbReference>
<feature type="region of interest" description="Disordered" evidence="1">
    <location>
        <begin position="1"/>
        <end position="30"/>
    </location>
</feature>
<proteinExistence type="predicted"/>
<dbReference type="CDD" id="cd02969">
    <property type="entry name" value="PRX_like1"/>
    <property type="match status" value="1"/>
</dbReference>
<dbReference type="GO" id="GO:0016209">
    <property type="term" value="F:antioxidant activity"/>
    <property type="evidence" value="ECO:0007669"/>
    <property type="project" value="InterPro"/>
</dbReference>
<dbReference type="STRING" id="1769779.AUP74_00330"/>
<dbReference type="KEGG" id="micc:AUP74_00330"/>
<evidence type="ECO:0000313" key="4">
    <source>
        <dbReference type="Proteomes" id="UP000095672"/>
    </source>
</evidence>
<dbReference type="AlphaFoldDB" id="A0A1C9W3S5"/>
<evidence type="ECO:0000259" key="2">
    <source>
        <dbReference type="PROSITE" id="PS51352"/>
    </source>
</evidence>
<dbReference type="SUPFAM" id="SSF52833">
    <property type="entry name" value="Thioredoxin-like"/>
    <property type="match status" value="1"/>
</dbReference>
<dbReference type="PANTHER" id="PTHR43640">
    <property type="entry name" value="OS07G0260300 PROTEIN"/>
    <property type="match status" value="1"/>
</dbReference>
<dbReference type="PATRIC" id="fig|1769779.3.peg.329"/>
<dbReference type="Pfam" id="PF00578">
    <property type="entry name" value="AhpC-TSA"/>
    <property type="match status" value="1"/>
</dbReference>
<dbReference type="InterPro" id="IPR013766">
    <property type="entry name" value="Thioredoxin_domain"/>
</dbReference>
<sequence length="182" mass="19843">MALTPSNMTPLGSPMPALALPDAAGDPHRSDDLPDGPVLVAFICNHCPFVKHLAAAFAEFAREYKQAGLNIVAINSNDFTHYPDDSPEKMQDEITARGYVFPYLVDEDQDVAKAFDAACTPDFFLFDAEHRLVYRGQFDDSRPGNSEPVNGKDLRAAADAVLAGRSPTEDQTPSVGCNIKWK</sequence>
<accession>A0A1C9W3S5</accession>
<feature type="compositionally biased region" description="Low complexity" evidence="1">
    <location>
        <begin position="14"/>
        <end position="24"/>
    </location>
</feature>
<dbReference type="Gene3D" id="3.40.30.10">
    <property type="entry name" value="Glutaredoxin"/>
    <property type="match status" value="1"/>
</dbReference>
<dbReference type="PANTHER" id="PTHR43640:SF1">
    <property type="entry name" value="THIOREDOXIN-DEPENDENT PEROXIREDOXIN"/>
    <property type="match status" value="1"/>
</dbReference>
<reference evidence="4" key="1">
    <citation type="submission" date="2016-01" db="EMBL/GenBank/DDBJ databases">
        <title>Complete genome sequence of Microbulbifer sp. CCB-MM1, a halophile isolated from Matang Mangrove Forest, Perak.</title>
        <authorList>
            <person name="Moh T.H."/>
            <person name="Dinesh B."/>
            <person name="Lau N.-S."/>
            <person name="Go F."/>
            <person name="Alexander Chong S.-C."/>
        </authorList>
    </citation>
    <scope>NUCLEOTIDE SEQUENCE [LARGE SCALE GENOMIC DNA]</scope>
    <source>
        <strain evidence="4">CCB-MM1</strain>
    </source>
</reference>
<dbReference type="PROSITE" id="PS51352">
    <property type="entry name" value="THIOREDOXIN_2"/>
    <property type="match status" value="1"/>
</dbReference>
<evidence type="ECO:0000256" key="1">
    <source>
        <dbReference type="SAM" id="MobiDB-lite"/>
    </source>
</evidence>
<keyword evidence="4" id="KW-1185">Reference proteome</keyword>
<dbReference type="Proteomes" id="UP000095672">
    <property type="component" value="Chromosome"/>
</dbReference>